<feature type="chain" id="PRO_5037471363" evidence="1">
    <location>
        <begin position="21"/>
        <end position="108"/>
    </location>
</feature>
<organism evidence="2 3">
    <name type="scientific">Ditylenchus dipsaci</name>
    <dbReference type="NCBI Taxonomy" id="166011"/>
    <lineage>
        <taxon>Eukaryota</taxon>
        <taxon>Metazoa</taxon>
        <taxon>Ecdysozoa</taxon>
        <taxon>Nematoda</taxon>
        <taxon>Chromadorea</taxon>
        <taxon>Rhabditida</taxon>
        <taxon>Tylenchina</taxon>
        <taxon>Tylenchomorpha</taxon>
        <taxon>Sphaerularioidea</taxon>
        <taxon>Anguinidae</taxon>
        <taxon>Anguininae</taxon>
        <taxon>Ditylenchus</taxon>
    </lineage>
</organism>
<evidence type="ECO:0000313" key="3">
    <source>
        <dbReference type="WBParaSite" id="jg6949"/>
    </source>
</evidence>
<dbReference type="WBParaSite" id="jg6949">
    <property type="protein sequence ID" value="jg6949"/>
    <property type="gene ID" value="jg6949"/>
</dbReference>
<accession>A0A915EKP5</accession>
<proteinExistence type="predicted"/>
<dbReference type="AlphaFoldDB" id="A0A915EKP5"/>
<dbReference type="Proteomes" id="UP000887574">
    <property type="component" value="Unplaced"/>
</dbReference>
<evidence type="ECO:0000256" key="1">
    <source>
        <dbReference type="SAM" id="SignalP"/>
    </source>
</evidence>
<sequence length="108" mass="11703">MQVFLFSGLVIFSNCMLGLAQNSSSTEIITNGRQNCPAAGTPEYDIIPFYDSQEGMFSTNITSIAIVPANGGQAIAEFAINTNNAFTFVYTRPTPLQLPYLFQGYSAT</sequence>
<evidence type="ECO:0000313" key="2">
    <source>
        <dbReference type="Proteomes" id="UP000887574"/>
    </source>
</evidence>
<keyword evidence="2" id="KW-1185">Reference proteome</keyword>
<feature type="signal peptide" evidence="1">
    <location>
        <begin position="1"/>
        <end position="20"/>
    </location>
</feature>
<protein>
    <submittedName>
        <fullName evidence="3">Uncharacterized protein</fullName>
    </submittedName>
</protein>
<name>A0A915EKP5_9BILA</name>
<keyword evidence="1" id="KW-0732">Signal</keyword>
<reference evidence="3" key="1">
    <citation type="submission" date="2022-11" db="UniProtKB">
        <authorList>
            <consortium name="WormBaseParasite"/>
        </authorList>
    </citation>
    <scope>IDENTIFICATION</scope>
</reference>